<dbReference type="AlphaFoldDB" id="A0A8H6GME8"/>
<gene>
    <name evidence="3" type="ORF">HZS61_015415</name>
</gene>
<name>A0A8H6GME8_FUSOX</name>
<organism evidence="3 4">
    <name type="scientific">Fusarium oxysporum f. sp. conglutinans</name>
    <dbReference type="NCBI Taxonomy" id="100902"/>
    <lineage>
        <taxon>Eukaryota</taxon>
        <taxon>Fungi</taxon>
        <taxon>Dikarya</taxon>
        <taxon>Ascomycota</taxon>
        <taxon>Pezizomycotina</taxon>
        <taxon>Sordariomycetes</taxon>
        <taxon>Hypocreomycetidae</taxon>
        <taxon>Hypocreales</taxon>
        <taxon>Nectriaceae</taxon>
        <taxon>Fusarium</taxon>
        <taxon>Fusarium oxysporum species complex</taxon>
    </lineage>
</organism>
<sequence length="67" mass="7637">MYLGRDLLSLLRLFLICIACSACEVWITVQQSLIFGSIRLIFSHVLFYPVLILPIFTSLLTFLVNST</sequence>
<evidence type="ECO:0000313" key="4">
    <source>
        <dbReference type="Proteomes" id="UP000593570"/>
    </source>
</evidence>
<proteinExistence type="predicted"/>
<feature type="transmembrane region" description="Helical" evidence="1">
    <location>
        <begin position="46"/>
        <end position="64"/>
    </location>
</feature>
<evidence type="ECO:0000256" key="1">
    <source>
        <dbReference type="SAM" id="Phobius"/>
    </source>
</evidence>
<dbReference type="Proteomes" id="UP000593570">
    <property type="component" value="Unassembled WGS sequence"/>
</dbReference>
<dbReference type="EMBL" id="JACDXP010000007">
    <property type="protein sequence ID" value="KAF6521157.1"/>
    <property type="molecule type" value="Genomic_DNA"/>
</dbReference>
<feature type="chain" id="PRO_5034331834" evidence="2">
    <location>
        <begin position="23"/>
        <end position="67"/>
    </location>
</feature>
<keyword evidence="2" id="KW-0732">Signal</keyword>
<feature type="signal peptide" evidence="2">
    <location>
        <begin position="1"/>
        <end position="22"/>
    </location>
</feature>
<keyword evidence="1" id="KW-1133">Transmembrane helix</keyword>
<accession>A0A8H6GME8</accession>
<keyword evidence="1" id="KW-0812">Transmembrane</keyword>
<reference evidence="3" key="1">
    <citation type="journal article" date="2020" name="bioRxiv">
        <title>A chromosome-scale genome assembly for the Fusarium oxysporum strain Fo5176 to establish a model Arabidopsis-fungal pathosystem.</title>
        <authorList>
            <person name="Fokkens L."/>
            <person name="Guo L."/>
            <person name="Dora S."/>
            <person name="Wang B."/>
            <person name="Ye K."/>
            <person name="Sanchez-Rodriguez C."/>
            <person name="Croll D."/>
        </authorList>
    </citation>
    <scope>NUCLEOTIDE SEQUENCE [LARGE SCALE GENOMIC DNA]</scope>
    <source>
        <strain evidence="3">Fo5176</strain>
    </source>
</reference>
<evidence type="ECO:0000313" key="3">
    <source>
        <dbReference type="EMBL" id="KAF6521157.1"/>
    </source>
</evidence>
<comment type="caution">
    <text evidence="3">The sequence shown here is derived from an EMBL/GenBank/DDBJ whole genome shotgun (WGS) entry which is preliminary data.</text>
</comment>
<evidence type="ECO:0000256" key="2">
    <source>
        <dbReference type="SAM" id="SignalP"/>
    </source>
</evidence>
<keyword evidence="1" id="KW-0472">Membrane</keyword>
<protein>
    <submittedName>
        <fullName evidence="3">Uncharacterized protein</fullName>
    </submittedName>
</protein>